<dbReference type="AlphaFoldDB" id="A0A4C1SIJ9"/>
<evidence type="ECO:0000256" key="1">
    <source>
        <dbReference type="SAM" id="MobiDB-lite"/>
    </source>
</evidence>
<evidence type="ECO:0000313" key="3">
    <source>
        <dbReference type="Proteomes" id="UP000299102"/>
    </source>
</evidence>
<reference evidence="2 3" key="1">
    <citation type="journal article" date="2019" name="Commun. Biol.">
        <title>The bagworm genome reveals a unique fibroin gene that provides high tensile strength.</title>
        <authorList>
            <person name="Kono N."/>
            <person name="Nakamura H."/>
            <person name="Ohtoshi R."/>
            <person name="Tomita M."/>
            <person name="Numata K."/>
            <person name="Arakawa K."/>
        </authorList>
    </citation>
    <scope>NUCLEOTIDE SEQUENCE [LARGE SCALE GENOMIC DNA]</scope>
</reference>
<sequence>MRPYTCGLTFSVFSRLPITKVVKGTISIRIVSFPREINAFVRPEAGGGGGRRTPCNPPGDFIYIRTRRYTESRRRLATSDSSGGSESMKVGKTTGYDSASSEMLRGGGSIMTSQLHQRFNKCWKSLKGYQTRTCSITVAVQPIHG</sequence>
<name>A0A4C1SIJ9_EUMVA</name>
<dbReference type="OrthoDB" id="418748at2759"/>
<accession>A0A4C1SIJ9</accession>
<feature type="region of interest" description="Disordered" evidence="1">
    <location>
        <begin position="72"/>
        <end position="98"/>
    </location>
</feature>
<keyword evidence="3" id="KW-1185">Reference proteome</keyword>
<gene>
    <name evidence="2" type="ORF">EVAR_2311_1</name>
</gene>
<dbReference type="EMBL" id="BGZK01000007">
    <property type="protein sequence ID" value="GBP01038.1"/>
    <property type="molecule type" value="Genomic_DNA"/>
</dbReference>
<proteinExistence type="predicted"/>
<dbReference type="Proteomes" id="UP000299102">
    <property type="component" value="Unassembled WGS sequence"/>
</dbReference>
<comment type="caution">
    <text evidence="2">The sequence shown here is derived from an EMBL/GenBank/DDBJ whole genome shotgun (WGS) entry which is preliminary data.</text>
</comment>
<organism evidence="2 3">
    <name type="scientific">Eumeta variegata</name>
    <name type="common">Bagworm moth</name>
    <name type="synonym">Eumeta japonica</name>
    <dbReference type="NCBI Taxonomy" id="151549"/>
    <lineage>
        <taxon>Eukaryota</taxon>
        <taxon>Metazoa</taxon>
        <taxon>Ecdysozoa</taxon>
        <taxon>Arthropoda</taxon>
        <taxon>Hexapoda</taxon>
        <taxon>Insecta</taxon>
        <taxon>Pterygota</taxon>
        <taxon>Neoptera</taxon>
        <taxon>Endopterygota</taxon>
        <taxon>Lepidoptera</taxon>
        <taxon>Glossata</taxon>
        <taxon>Ditrysia</taxon>
        <taxon>Tineoidea</taxon>
        <taxon>Psychidae</taxon>
        <taxon>Oiketicinae</taxon>
        <taxon>Eumeta</taxon>
    </lineage>
</organism>
<protein>
    <submittedName>
        <fullName evidence="2">Uncharacterized protein</fullName>
    </submittedName>
</protein>
<evidence type="ECO:0000313" key="2">
    <source>
        <dbReference type="EMBL" id="GBP01038.1"/>
    </source>
</evidence>